<protein>
    <submittedName>
        <fullName evidence="3">Tat pathway signal sequence</fullName>
    </submittedName>
</protein>
<dbReference type="OrthoDB" id="5296155at2759"/>
<evidence type="ECO:0000313" key="3">
    <source>
        <dbReference type="EMBL" id="RFU74938.1"/>
    </source>
</evidence>
<keyword evidence="2" id="KW-1133">Transmembrane helix</keyword>
<evidence type="ECO:0000313" key="4">
    <source>
        <dbReference type="Proteomes" id="UP000266272"/>
    </source>
</evidence>
<name>A0A395NFP3_TRIAR</name>
<keyword evidence="2" id="KW-0472">Membrane</keyword>
<reference evidence="3 4" key="1">
    <citation type="journal article" date="2018" name="PLoS Pathog.">
        <title>Evolution of structural diversity of trichothecenes, a family of toxins produced by plant pathogenic and entomopathogenic fungi.</title>
        <authorList>
            <person name="Proctor R.H."/>
            <person name="McCormick S.P."/>
            <person name="Kim H.S."/>
            <person name="Cardoza R.E."/>
            <person name="Stanley A.M."/>
            <person name="Lindo L."/>
            <person name="Kelly A."/>
            <person name="Brown D.W."/>
            <person name="Lee T."/>
            <person name="Vaughan M.M."/>
            <person name="Alexander N.J."/>
            <person name="Busman M."/>
            <person name="Gutierrez S."/>
        </authorList>
    </citation>
    <scope>NUCLEOTIDE SEQUENCE [LARGE SCALE GENOMIC DNA]</scope>
    <source>
        <strain evidence="3 4">IBT 40837</strain>
    </source>
</reference>
<feature type="compositionally biased region" description="Basic residues" evidence="1">
    <location>
        <begin position="1"/>
        <end position="11"/>
    </location>
</feature>
<evidence type="ECO:0000256" key="2">
    <source>
        <dbReference type="SAM" id="Phobius"/>
    </source>
</evidence>
<comment type="caution">
    <text evidence="3">The sequence shown here is derived from an EMBL/GenBank/DDBJ whole genome shotgun (WGS) entry which is preliminary data.</text>
</comment>
<evidence type="ECO:0000256" key="1">
    <source>
        <dbReference type="SAM" id="MobiDB-lite"/>
    </source>
</evidence>
<sequence>MAHSPRSHTRAGSRASLASVGQMPVIKEDSNTTTIPTSPTTPPPILLRVPAKNPRRSLCLLAEGTGIPYVAGFQDMPPGALTPAEAKEEVEDGDEETIVGQMTPTPPVRLEDGEWDNRGWRPNNMQRRCHYALVMAVAMVILVGLAVGLSLGLTKTHGNNQDTILPALPTGAFTFDTILQSSSAACISNPNAWRCLPYEEGPQARFNWTIKEMGLGYAVSSSNDPIASSFENVPLALFDAGEEDERFTFSFKLNITAEPPITASNRAAKCTYTDTTLHATIWTRRGRQRPYSAVHGRSSFVNWPGLVEIAETKNATLGVPDCVDSQGNTIADVQAGMGICECVYRTKEWI</sequence>
<organism evidence="3 4">
    <name type="scientific">Trichoderma arundinaceum</name>
    <dbReference type="NCBI Taxonomy" id="490622"/>
    <lineage>
        <taxon>Eukaryota</taxon>
        <taxon>Fungi</taxon>
        <taxon>Dikarya</taxon>
        <taxon>Ascomycota</taxon>
        <taxon>Pezizomycotina</taxon>
        <taxon>Sordariomycetes</taxon>
        <taxon>Hypocreomycetidae</taxon>
        <taxon>Hypocreales</taxon>
        <taxon>Hypocreaceae</taxon>
        <taxon>Trichoderma</taxon>
    </lineage>
</organism>
<accession>A0A395NFP3</accession>
<dbReference type="Proteomes" id="UP000266272">
    <property type="component" value="Unassembled WGS sequence"/>
</dbReference>
<proteinExistence type="predicted"/>
<dbReference type="STRING" id="490622.A0A395NFP3"/>
<gene>
    <name evidence="3" type="ORF">TARUN_7306</name>
</gene>
<keyword evidence="2" id="KW-0812">Transmembrane</keyword>
<dbReference type="EMBL" id="PXOA01000487">
    <property type="protein sequence ID" value="RFU74938.1"/>
    <property type="molecule type" value="Genomic_DNA"/>
</dbReference>
<feature type="transmembrane region" description="Helical" evidence="2">
    <location>
        <begin position="131"/>
        <end position="153"/>
    </location>
</feature>
<feature type="region of interest" description="Disordered" evidence="1">
    <location>
        <begin position="90"/>
        <end position="115"/>
    </location>
</feature>
<feature type="region of interest" description="Disordered" evidence="1">
    <location>
        <begin position="1"/>
        <end position="49"/>
    </location>
</feature>
<keyword evidence="4" id="KW-1185">Reference proteome</keyword>
<dbReference type="AlphaFoldDB" id="A0A395NFP3"/>